<keyword evidence="4" id="KW-0863">Zinc-finger</keyword>
<dbReference type="AlphaFoldDB" id="A0A9P6X000"/>
<dbReference type="EMBL" id="JAANQT010002545">
    <property type="protein sequence ID" value="KAG1302243.1"/>
    <property type="molecule type" value="Genomic_DNA"/>
</dbReference>
<evidence type="ECO:0000313" key="11">
    <source>
        <dbReference type="EMBL" id="KAG1302243.1"/>
    </source>
</evidence>
<organism evidence="11 12">
    <name type="scientific">Rhizopus oryzae</name>
    <name type="common">Mucormycosis agent</name>
    <name type="synonym">Rhizopus arrhizus var. delemar</name>
    <dbReference type="NCBI Taxonomy" id="64495"/>
    <lineage>
        <taxon>Eukaryota</taxon>
        <taxon>Fungi</taxon>
        <taxon>Fungi incertae sedis</taxon>
        <taxon>Mucoromycota</taxon>
        <taxon>Mucoromycotina</taxon>
        <taxon>Mucoromycetes</taxon>
        <taxon>Mucorales</taxon>
        <taxon>Mucorineae</taxon>
        <taxon>Rhizopodaceae</taxon>
        <taxon>Rhizopus</taxon>
    </lineage>
</organism>
<keyword evidence="6 9" id="KW-1133">Transmembrane helix</keyword>
<comment type="subcellular location">
    <subcellularLocation>
        <location evidence="1">Membrane</location>
        <topology evidence="1">Multi-pass membrane protein</topology>
    </subcellularLocation>
</comment>
<dbReference type="SUPFAM" id="SSF57850">
    <property type="entry name" value="RING/U-box"/>
    <property type="match status" value="1"/>
</dbReference>
<reference evidence="11" key="1">
    <citation type="journal article" date="2020" name="Microb. Genom.">
        <title>Genetic diversity of clinical and environmental Mucorales isolates obtained from an investigation of mucormycosis cases among solid organ transplant recipients.</title>
        <authorList>
            <person name="Nguyen M.H."/>
            <person name="Kaul D."/>
            <person name="Muto C."/>
            <person name="Cheng S.J."/>
            <person name="Richter R.A."/>
            <person name="Bruno V.M."/>
            <person name="Liu G."/>
            <person name="Beyhan S."/>
            <person name="Sundermann A.J."/>
            <person name="Mounaud S."/>
            <person name="Pasculle A.W."/>
            <person name="Nierman W.C."/>
            <person name="Driscoll E."/>
            <person name="Cumbie R."/>
            <person name="Clancy C.J."/>
            <person name="Dupont C.L."/>
        </authorList>
    </citation>
    <scope>NUCLEOTIDE SEQUENCE</scope>
    <source>
        <strain evidence="11">GL11</strain>
    </source>
</reference>
<dbReference type="Gene3D" id="3.30.40.10">
    <property type="entry name" value="Zinc/RING finger domain, C3HC4 (zinc finger)"/>
    <property type="match status" value="1"/>
</dbReference>
<name>A0A9P6X000_RHIOR</name>
<gene>
    <name evidence="11" type="ORF">G6F64_011096</name>
</gene>
<dbReference type="Proteomes" id="UP000716291">
    <property type="component" value="Unassembled WGS sequence"/>
</dbReference>
<evidence type="ECO:0000256" key="3">
    <source>
        <dbReference type="ARBA" id="ARBA00022723"/>
    </source>
</evidence>
<evidence type="ECO:0000256" key="7">
    <source>
        <dbReference type="ARBA" id="ARBA00023136"/>
    </source>
</evidence>
<keyword evidence="12" id="KW-1185">Reference proteome</keyword>
<accession>A0A9P6X000</accession>
<feature type="region of interest" description="Disordered" evidence="8">
    <location>
        <begin position="31"/>
        <end position="66"/>
    </location>
</feature>
<evidence type="ECO:0000259" key="10">
    <source>
        <dbReference type="PROSITE" id="PS51292"/>
    </source>
</evidence>
<feature type="transmembrane region" description="Helical" evidence="9">
    <location>
        <begin position="241"/>
        <end position="260"/>
    </location>
</feature>
<dbReference type="PROSITE" id="PS51292">
    <property type="entry name" value="ZF_RING_CH"/>
    <property type="match status" value="1"/>
</dbReference>
<feature type="transmembrane region" description="Helical" evidence="9">
    <location>
        <begin position="154"/>
        <end position="174"/>
    </location>
</feature>
<dbReference type="GO" id="GO:0008270">
    <property type="term" value="F:zinc ion binding"/>
    <property type="evidence" value="ECO:0007669"/>
    <property type="project" value="UniProtKB-KW"/>
</dbReference>
<protein>
    <recommendedName>
        <fullName evidence="10">RING-CH-type domain-containing protein</fullName>
    </recommendedName>
</protein>
<keyword evidence="3" id="KW-0479">Metal-binding</keyword>
<evidence type="ECO:0000313" key="12">
    <source>
        <dbReference type="Proteomes" id="UP000716291"/>
    </source>
</evidence>
<feature type="compositionally biased region" description="Low complexity" evidence="8">
    <location>
        <begin position="35"/>
        <end position="56"/>
    </location>
</feature>
<evidence type="ECO:0000256" key="9">
    <source>
        <dbReference type="SAM" id="Phobius"/>
    </source>
</evidence>
<dbReference type="SMART" id="SM00744">
    <property type="entry name" value="RINGv"/>
    <property type="match status" value="1"/>
</dbReference>
<feature type="domain" description="RING-CH-type" evidence="10">
    <location>
        <begin position="66"/>
        <end position="131"/>
    </location>
</feature>
<evidence type="ECO:0000256" key="4">
    <source>
        <dbReference type="ARBA" id="ARBA00022771"/>
    </source>
</evidence>
<feature type="transmembrane region" description="Helical" evidence="9">
    <location>
        <begin position="320"/>
        <end position="342"/>
    </location>
</feature>
<dbReference type="PANTHER" id="PTHR46283">
    <property type="entry name" value="E3 UBIQUITIN-PROTEIN LIGASE MARCH5"/>
    <property type="match status" value="1"/>
</dbReference>
<dbReference type="InterPro" id="IPR011016">
    <property type="entry name" value="Znf_RING-CH"/>
</dbReference>
<sequence length="405" mass="46276">MSHFRFPRTTRPIEQELMDTVIHPMEHQQHELEEVGSVHSESSGTSSDSSSSDSSTILASRPPPVTHMTSERRCWICFGDSSDSQGKWVKPCQCSLEAHQSCLLDWIAENQKASPTKTVRCPQCSASYHLAQRNSIVLALFTLVDSLVRTTAPYVTVLGLGCSIVITCTTYGAYSIMIMFGQREGERLIGNPNSWTWRTWIGLPLIPVALISTKTKWGDVILPIAAASFLRATHYRLQMDCFRWHISPATLTFGVIPWIWNVYSLTQRYLTRTLSLQEPINNNDRSSNNRRRSSATEENNISDRERHLELDMIQGRGGSIGLSLIGALLWPTFSSLVGGLLYKSHWIRRYFPETFHRNLLGGCLFVVAKDIGNLIYKYERIRQYRSRRVKSFEEVNQQQRHHRRV</sequence>
<evidence type="ECO:0000256" key="8">
    <source>
        <dbReference type="SAM" id="MobiDB-lite"/>
    </source>
</evidence>
<evidence type="ECO:0000256" key="5">
    <source>
        <dbReference type="ARBA" id="ARBA00022833"/>
    </source>
</evidence>
<keyword evidence="2 9" id="KW-0812">Transmembrane</keyword>
<feature type="region of interest" description="Disordered" evidence="8">
    <location>
        <begin position="281"/>
        <end position="300"/>
    </location>
</feature>
<dbReference type="Pfam" id="PF12906">
    <property type="entry name" value="RINGv"/>
    <property type="match status" value="1"/>
</dbReference>
<keyword evidence="7 9" id="KW-0472">Membrane</keyword>
<keyword evidence="5" id="KW-0862">Zinc</keyword>
<comment type="caution">
    <text evidence="11">The sequence shown here is derived from an EMBL/GenBank/DDBJ whole genome shotgun (WGS) entry which is preliminary data.</text>
</comment>
<evidence type="ECO:0000256" key="1">
    <source>
        <dbReference type="ARBA" id="ARBA00004141"/>
    </source>
</evidence>
<evidence type="ECO:0000256" key="2">
    <source>
        <dbReference type="ARBA" id="ARBA00022692"/>
    </source>
</evidence>
<evidence type="ECO:0000256" key="6">
    <source>
        <dbReference type="ARBA" id="ARBA00022989"/>
    </source>
</evidence>
<dbReference type="GO" id="GO:0016020">
    <property type="term" value="C:membrane"/>
    <property type="evidence" value="ECO:0007669"/>
    <property type="project" value="UniProtKB-SubCell"/>
</dbReference>
<proteinExistence type="predicted"/>
<dbReference type="InterPro" id="IPR013083">
    <property type="entry name" value="Znf_RING/FYVE/PHD"/>
</dbReference>